<accession>A0AA39SPX1</accession>
<organism evidence="2 3">
    <name type="scientific">Acer saccharum</name>
    <name type="common">Sugar maple</name>
    <dbReference type="NCBI Taxonomy" id="4024"/>
    <lineage>
        <taxon>Eukaryota</taxon>
        <taxon>Viridiplantae</taxon>
        <taxon>Streptophyta</taxon>
        <taxon>Embryophyta</taxon>
        <taxon>Tracheophyta</taxon>
        <taxon>Spermatophyta</taxon>
        <taxon>Magnoliopsida</taxon>
        <taxon>eudicotyledons</taxon>
        <taxon>Gunneridae</taxon>
        <taxon>Pentapetalae</taxon>
        <taxon>rosids</taxon>
        <taxon>malvids</taxon>
        <taxon>Sapindales</taxon>
        <taxon>Sapindaceae</taxon>
        <taxon>Hippocastanoideae</taxon>
        <taxon>Acereae</taxon>
        <taxon>Acer</taxon>
    </lineage>
</organism>
<feature type="region of interest" description="Disordered" evidence="1">
    <location>
        <begin position="1"/>
        <end position="24"/>
    </location>
</feature>
<dbReference type="AlphaFoldDB" id="A0AA39SPX1"/>
<evidence type="ECO:0000256" key="1">
    <source>
        <dbReference type="SAM" id="MobiDB-lite"/>
    </source>
</evidence>
<keyword evidence="3" id="KW-1185">Reference proteome</keyword>
<evidence type="ECO:0000313" key="3">
    <source>
        <dbReference type="Proteomes" id="UP001168877"/>
    </source>
</evidence>
<dbReference type="EMBL" id="JAUESC010000380">
    <property type="protein sequence ID" value="KAK0592649.1"/>
    <property type="molecule type" value="Genomic_DNA"/>
</dbReference>
<gene>
    <name evidence="2" type="ORF">LWI29_022947</name>
</gene>
<proteinExistence type="predicted"/>
<reference evidence="2" key="2">
    <citation type="submission" date="2023-06" db="EMBL/GenBank/DDBJ databases">
        <authorList>
            <person name="Swenson N.G."/>
            <person name="Wegrzyn J.L."/>
            <person name="Mcevoy S.L."/>
        </authorList>
    </citation>
    <scope>NUCLEOTIDE SEQUENCE</scope>
    <source>
        <strain evidence="2">NS2018</strain>
        <tissue evidence="2">Leaf</tissue>
    </source>
</reference>
<feature type="compositionally biased region" description="Basic residues" evidence="1">
    <location>
        <begin position="1"/>
        <end position="10"/>
    </location>
</feature>
<protein>
    <submittedName>
        <fullName evidence="2">Uncharacterized protein</fullName>
    </submittedName>
</protein>
<comment type="caution">
    <text evidence="2">The sequence shown here is derived from an EMBL/GenBank/DDBJ whole genome shotgun (WGS) entry which is preliminary data.</text>
</comment>
<reference evidence="2" key="1">
    <citation type="journal article" date="2022" name="Plant J.">
        <title>Strategies of tolerance reflected in two North American maple genomes.</title>
        <authorList>
            <person name="McEvoy S.L."/>
            <person name="Sezen U.U."/>
            <person name="Trouern-Trend A."/>
            <person name="McMahon S.M."/>
            <person name="Schaberg P.G."/>
            <person name="Yang J."/>
            <person name="Wegrzyn J.L."/>
            <person name="Swenson N.G."/>
        </authorList>
    </citation>
    <scope>NUCLEOTIDE SEQUENCE</scope>
    <source>
        <strain evidence="2">NS2018</strain>
    </source>
</reference>
<evidence type="ECO:0000313" key="2">
    <source>
        <dbReference type="EMBL" id="KAK0592649.1"/>
    </source>
</evidence>
<name>A0AA39SPX1_ACESA</name>
<dbReference type="Proteomes" id="UP001168877">
    <property type="component" value="Unassembled WGS sequence"/>
</dbReference>
<sequence>MPRASKKQKGKGVSASGSSNGVRHSNYLGRLEVNLGRAILSERNIDLNNLIESEVPNQNVSGESFGEAVALVVDSTGGETRLGEKDGGELDKPAGLASEAVDDVENADYWGGREWGPPLSEELEAT</sequence>